<dbReference type="InterPro" id="IPR009012">
    <property type="entry name" value="GrpE_head"/>
</dbReference>
<evidence type="ECO:0000256" key="6">
    <source>
        <dbReference type="ARBA" id="ARBA00023186"/>
    </source>
</evidence>
<dbReference type="GO" id="GO:0005737">
    <property type="term" value="C:cytoplasm"/>
    <property type="evidence" value="ECO:0007669"/>
    <property type="project" value="UniProtKB-SubCell"/>
</dbReference>
<comment type="caution">
    <text evidence="15">The sequence shown here is derived from an EMBL/GenBank/DDBJ whole genome shotgun (WGS) entry which is preliminary data.</text>
</comment>
<evidence type="ECO:0000256" key="7">
    <source>
        <dbReference type="ARBA" id="ARBA00053401"/>
    </source>
</evidence>
<dbReference type="GO" id="GO:0051087">
    <property type="term" value="F:protein-folding chaperone binding"/>
    <property type="evidence" value="ECO:0007669"/>
    <property type="project" value="InterPro"/>
</dbReference>
<evidence type="ECO:0000256" key="1">
    <source>
        <dbReference type="ARBA" id="ARBA00004496"/>
    </source>
</evidence>
<evidence type="ECO:0000256" key="3">
    <source>
        <dbReference type="ARBA" id="ARBA00011738"/>
    </source>
</evidence>
<dbReference type="EMBL" id="JAPDOD010000036">
    <property type="protein sequence ID" value="MDA0164653.1"/>
    <property type="molecule type" value="Genomic_DNA"/>
</dbReference>
<dbReference type="InterPro" id="IPR000740">
    <property type="entry name" value="GrpE"/>
</dbReference>
<feature type="region of interest" description="Disordered" evidence="14">
    <location>
        <begin position="1"/>
        <end position="46"/>
    </location>
</feature>
<keyword evidence="13" id="KW-0175">Coiled coil</keyword>
<dbReference type="RefSeq" id="WP_270043905.1">
    <property type="nucleotide sequence ID" value="NZ_JAPDOD010000036.1"/>
</dbReference>
<evidence type="ECO:0000256" key="8">
    <source>
        <dbReference type="ARBA" id="ARBA00072274"/>
    </source>
</evidence>
<dbReference type="GO" id="GO:0000774">
    <property type="term" value="F:adenyl-nucleotide exchange factor activity"/>
    <property type="evidence" value="ECO:0007669"/>
    <property type="project" value="InterPro"/>
</dbReference>
<gene>
    <name evidence="10" type="primary">grpE</name>
    <name evidence="15" type="ORF">OM076_30580</name>
</gene>
<dbReference type="AlphaFoldDB" id="A0A9X3S962"/>
<evidence type="ECO:0000256" key="4">
    <source>
        <dbReference type="ARBA" id="ARBA00022490"/>
    </source>
</evidence>
<dbReference type="PROSITE" id="PS01071">
    <property type="entry name" value="GRPE"/>
    <property type="match status" value="1"/>
</dbReference>
<keyword evidence="16" id="KW-1185">Reference proteome</keyword>
<comment type="subcellular location">
    <subcellularLocation>
        <location evidence="1 10">Cytoplasm</location>
    </subcellularLocation>
</comment>
<evidence type="ECO:0000256" key="9">
    <source>
        <dbReference type="ARBA" id="ARBA00076414"/>
    </source>
</evidence>
<dbReference type="PANTHER" id="PTHR21237:SF23">
    <property type="entry name" value="GRPE PROTEIN HOMOLOG, MITOCHONDRIAL"/>
    <property type="match status" value="1"/>
</dbReference>
<dbReference type="FunFam" id="2.30.22.10:FF:000001">
    <property type="entry name" value="Protein GrpE"/>
    <property type="match status" value="1"/>
</dbReference>
<sequence length="195" mass="20833">MTEDTRTEPEETIQAQPVAEEDDFSAAAPPHPAAAGTGEVSFGDAEAPAASELKIAQDKADDYLELAKRTQADFENYRKRMARENAAAVDRGMAKLAKELLPAIDHLELALKAAAGHEDVVKGFAMVAGELQAALNRVGIQTFSPQGEVFDPNEHEAMAQQPHEGVEPGTVVEVYQSGYRINGAVLRPARVVVAG</sequence>
<evidence type="ECO:0000256" key="12">
    <source>
        <dbReference type="RuleBase" id="RU004478"/>
    </source>
</evidence>
<dbReference type="Proteomes" id="UP001149140">
    <property type="component" value="Unassembled WGS sequence"/>
</dbReference>
<name>A0A9X3S962_9ACTN</name>
<evidence type="ECO:0000256" key="10">
    <source>
        <dbReference type="HAMAP-Rule" id="MF_01151"/>
    </source>
</evidence>
<comment type="similarity">
    <text evidence="2 10 12">Belongs to the GrpE family.</text>
</comment>
<proteinExistence type="inferred from homology"/>
<dbReference type="SUPFAM" id="SSF51064">
    <property type="entry name" value="Head domain of nucleotide exchange factor GrpE"/>
    <property type="match status" value="1"/>
</dbReference>
<dbReference type="GO" id="GO:0042803">
    <property type="term" value="F:protein homodimerization activity"/>
    <property type="evidence" value="ECO:0007669"/>
    <property type="project" value="InterPro"/>
</dbReference>
<dbReference type="GO" id="GO:0006457">
    <property type="term" value="P:protein folding"/>
    <property type="evidence" value="ECO:0007669"/>
    <property type="project" value="InterPro"/>
</dbReference>
<evidence type="ECO:0000313" key="16">
    <source>
        <dbReference type="Proteomes" id="UP001149140"/>
    </source>
</evidence>
<dbReference type="PANTHER" id="PTHR21237">
    <property type="entry name" value="GRPE PROTEIN"/>
    <property type="match status" value="1"/>
</dbReference>
<evidence type="ECO:0000313" key="15">
    <source>
        <dbReference type="EMBL" id="MDA0164653.1"/>
    </source>
</evidence>
<evidence type="ECO:0000256" key="2">
    <source>
        <dbReference type="ARBA" id="ARBA00009054"/>
    </source>
</evidence>
<keyword evidence="4 10" id="KW-0963">Cytoplasm</keyword>
<evidence type="ECO:0000256" key="11">
    <source>
        <dbReference type="RuleBase" id="RU000639"/>
    </source>
</evidence>
<organism evidence="15 16">
    <name type="scientific">Solirubrobacter ginsenosidimutans</name>
    <dbReference type="NCBI Taxonomy" id="490573"/>
    <lineage>
        <taxon>Bacteria</taxon>
        <taxon>Bacillati</taxon>
        <taxon>Actinomycetota</taxon>
        <taxon>Thermoleophilia</taxon>
        <taxon>Solirubrobacterales</taxon>
        <taxon>Solirubrobacteraceae</taxon>
        <taxon>Solirubrobacter</taxon>
    </lineage>
</organism>
<dbReference type="CDD" id="cd00446">
    <property type="entry name" value="GrpE"/>
    <property type="match status" value="1"/>
</dbReference>
<feature type="coiled-coil region" evidence="13">
    <location>
        <begin position="53"/>
        <end position="87"/>
    </location>
</feature>
<dbReference type="GO" id="GO:0051082">
    <property type="term" value="F:unfolded protein binding"/>
    <property type="evidence" value="ECO:0007669"/>
    <property type="project" value="TreeGrafter"/>
</dbReference>
<dbReference type="Pfam" id="PF01025">
    <property type="entry name" value="GrpE"/>
    <property type="match status" value="1"/>
</dbReference>
<dbReference type="Gene3D" id="2.30.22.10">
    <property type="entry name" value="Head domain of nucleotide exchange factor GrpE"/>
    <property type="match status" value="1"/>
</dbReference>
<dbReference type="HAMAP" id="MF_01151">
    <property type="entry name" value="GrpE"/>
    <property type="match status" value="1"/>
</dbReference>
<evidence type="ECO:0000256" key="13">
    <source>
        <dbReference type="SAM" id="Coils"/>
    </source>
</evidence>
<dbReference type="Gene3D" id="3.90.20.20">
    <property type="match status" value="1"/>
</dbReference>
<accession>A0A9X3S962</accession>
<evidence type="ECO:0000256" key="5">
    <source>
        <dbReference type="ARBA" id="ARBA00023016"/>
    </source>
</evidence>
<protein>
    <recommendedName>
        <fullName evidence="8 10">Protein GrpE</fullName>
    </recommendedName>
    <alternativeName>
        <fullName evidence="9 10">HSP-70 cofactor</fullName>
    </alternativeName>
</protein>
<comment type="subunit">
    <text evidence="3 10">Homodimer.</text>
</comment>
<evidence type="ECO:0000256" key="14">
    <source>
        <dbReference type="SAM" id="MobiDB-lite"/>
    </source>
</evidence>
<reference evidence="15" key="1">
    <citation type="submission" date="2022-10" db="EMBL/GenBank/DDBJ databases">
        <title>The WGS of Solirubrobacter ginsenosidimutans DSM 21036.</title>
        <authorList>
            <person name="Jiang Z."/>
        </authorList>
    </citation>
    <scope>NUCLEOTIDE SEQUENCE</scope>
    <source>
        <strain evidence="15">DSM 21036</strain>
    </source>
</reference>
<keyword evidence="5 10" id="KW-0346">Stress response</keyword>
<dbReference type="PRINTS" id="PR00773">
    <property type="entry name" value="GRPEPROTEIN"/>
</dbReference>
<dbReference type="SUPFAM" id="SSF58014">
    <property type="entry name" value="Coiled-coil domain of nucleotide exchange factor GrpE"/>
    <property type="match status" value="1"/>
</dbReference>
<keyword evidence="6 10" id="KW-0143">Chaperone</keyword>
<comment type="function">
    <text evidence="7 10 11">Participates actively in the response to hyperosmotic and heat shock by preventing the aggregation of stress-denatured proteins, in association with DnaK and GrpE. It is the nucleotide exchange factor for DnaK and may function as a thermosensor. Unfolded proteins bind initially to DnaJ; upon interaction with the DnaJ-bound protein, DnaK hydrolyzes its bound ATP, resulting in the formation of a stable complex. GrpE releases ADP from DnaK; ATP binding to DnaK triggers the release of the substrate protein, thus completing the reaction cycle. Several rounds of ATP-dependent interactions between DnaJ, DnaK and GrpE are required for fully efficient folding.</text>
</comment>
<dbReference type="InterPro" id="IPR013805">
    <property type="entry name" value="GrpE_CC"/>
</dbReference>